<feature type="region of interest" description="Disordered" evidence="2">
    <location>
        <begin position="316"/>
        <end position="339"/>
    </location>
</feature>
<gene>
    <name evidence="4" type="ORF">G2W53_037327</name>
</gene>
<feature type="coiled-coil region" evidence="1">
    <location>
        <begin position="428"/>
        <end position="508"/>
    </location>
</feature>
<comment type="caution">
    <text evidence="4">The sequence shown here is derived from an EMBL/GenBank/DDBJ whole genome shotgun (WGS) entry which is preliminary data.</text>
</comment>
<evidence type="ECO:0000313" key="4">
    <source>
        <dbReference type="EMBL" id="KAF7810584.1"/>
    </source>
</evidence>
<dbReference type="AlphaFoldDB" id="A0A834T689"/>
<dbReference type="OrthoDB" id="1436780at2759"/>
<evidence type="ECO:0000256" key="2">
    <source>
        <dbReference type="SAM" id="MobiDB-lite"/>
    </source>
</evidence>
<evidence type="ECO:0000256" key="3">
    <source>
        <dbReference type="SAM" id="Phobius"/>
    </source>
</evidence>
<keyword evidence="3" id="KW-0472">Membrane</keyword>
<keyword evidence="5" id="KW-1185">Reference proteome</keyword>
<name>A0A834T689_9FABA</name>
<reference evidence="4" key="1">
    <citation type="submission" date="2020-09" db="EMBL/GenBank/DDBJ databases">
        <title>Genome-Enabled Discovery of Anthraquinone Biosynthesis in Senna tora.</title>
        <authorList>
            <person name="Kang S.-H."/>
            <person name="Pandey R.P."/>
            <person name="Lee C.-M."/>
            <person name="Sim J.-S."/>
            <person name="Jeong J.-T."/>
            <person name="Choi B.-S."/>
            <person name="Jung M."/>
            <person name="Ginzburg D."/>
            <person name="Zhao K."/>
            <person name="Won S.Y."/>
            <person name="Oh T.-J."/>
            <person name="Yu Y."/>
            <person name="Kim N.-H."/>
            <person name="Lee O.R."/>
            <person name="Lee T.-H."/>
            <person name="Bashyal P."/>
            <person name="Kim T.-S."/>
            <person name="Lee W.-H."/>
            <person name="Kawkins C."/>
            <person name="Kim C.-K."/>
            <person name="Kim J.S."/>
            <person name="Ahn B.O."/>
            <person name="Rhee S.Y."/>
            <person name="Sohng J.K."/>
        </authorList>
    </citation>
    <scope>NUCLEOTIDE SEQUENCE</scope>
    <source>
        <tissue evidence="4">Leaf</tissue>
    </source>
</reference>
<keyword evidence="3" id="KW-0812">Transmembrane</keyword>
<feature type="compositionally biased region" description="Acidic residues" evidence="2">
    <location>
        <begin position="320"/>
        <end position="331"/>
    </location>
</feature>
<feature type="transmembrane region" description="Helical" evidence="3">
    <location>
        <begin position="40"/>
        <end position="57"/>
    </location>
</feature>
<evidence type="ECO:0000256" key="1">
    <source>
        <dbReference type="SAM" id="Coils"/>
    </source>
</evidence>
<proteinExistence type="predicted"/>
<keyword evidence="1" id="KW-0175">Coiled coil</keyword>
<keyword evidence="3" id="KW-1133">Transmembrane helix</keyword>
<protein>
    <submittedName>
        <fullName evidence="4">Uncharacterized protein</fullName>
    </submittedName>
</protein>
<evidence type="ECO:0000313" key="5">
    <source>
        <dbReference type="Proteomes" id="UP000634136"/>
    </source>
</evidence>
<organism evidence="4 5">
    <name type="scientific">Senna tora</name>
    <dbReference type="NCBI Taxonomy" id="362788"/>
    <lineage>
        <taxon>Eukaryota</taxon>
        <taxon>Viridiplantae</taxon>
        <taxon>Streptophyta</taxon>
        <taxon>Embryophyta</taxon>
        <taxon>Tracheophyta</taxon>
        <taxon>Spermatophyta</taxon>
        <taxon>Magnoliopsida</taxon>
        <taxon>eudicotyledons</taxon>
        <taxon>Gunneridae</taxon>
        <taxon>Pentapetalae</taxon>
        <taxon>rosids</taxon>
        <taxon>fabids</taxon>
        <taxon>Fabales</taxon>
        <taxon>Fabaceae</taxon>
        <taxon>Caesalpinioideae</taxon>
        <taxon>Cassia clade</taxon>
        <taxon>Senna</taxon>
    </lineage>
</organism>
<accession>A0A834T689</accession>
<dbReference type="Proteomes" id="UP000634136">
    <property type="component" value="Unassembled WGS sequence"/>
</dbReference>
<dbReference type="EMBL" id="JAAIUW010000011">
    <property type="protein sequence ID" value="KAF7810584.1"/>
    <property type="molecule type" value="Genomic_DNA"/>
</dbReference>
<sequence length="641" mass="72180">MRLNFLMGCKFKPTHEEERNFRSLSVQRVNVFPLWQANSSFAFFVFLAFLLYDLYYFDVAFSFSDVGYRFLFREGSSAAFVARVSCFLQLFFAFSIMTQESSADSRTTSRHGFQERLASGVDVSPFREGTCLKIMNLGQQILKLPRMGRETTRIHVDLSRVRRSSPFYLPAEEDFPLLVDGEGARPICWVPKRCMKYGDDDTQQHVSSLSGVTELRQFWDRVLAPYPESHFYGITGEAVFLLLSTRLKLRRATLAFRQRPLADERNEFVASLPYLYCPDDEATPLVGDFAVVLFDIETPPREVFRTLRQTHRHKLKTIGEDDDKEEEEEEEEGKRKSKKKKIMGMVVPSVVDAAKKVVGLKLFKGGTVAFHSFMKKVVSPADSVRLSSMLDRMGVQACSERSCTNLLRIIAEHYELSTQVAQLKQAISESTDGEIDRLKDELRELQGLFNSLQETHADCSNRARKMAVDHQSARLELESQLTALKRKKNSQEQRVLELEAEMQKLKNARANSLPLNNALYLVEFTFYNAAWAMGMESENFGEGSVAYGDGIGECGDGEGLVEEDEVVVWVLGNEGEIEQSGVQHVECGAGNGGEKSDAEKCNDAPKATAAEVAVGASTTVVSGLRSVHWAIGVLKLGFHRW</sequence>